<dbReference type="Pfam" id="PF04851">
    <property type="entry name" value="ResIII"/>
    <property type="match status" value="1"/>
</dbReference>
<dbReference type="CDD" id="cd18032">
    <property type="entry name" value="DEXHc_RE_I_III_res"/>
    <property type="match status" value="1"/>
</dbReference>
<dbReference type="Pfam" id="PF00271">
    <property type="entry name" value="Helicase_C"/>
    <property type="match status" value="1"/>
</dbReference>
<dbReference type="GO" id="GO:0016787">
    <property type="term" value="F:hydrolase activity"/>
    <property type="evidence" value="ECO:0007669"/>
    <property type="project" value="InterPro"/>
</dbReference>
<protein>
    <submittedName>
        <fullName evidence="3">DUF3427 domain-containing protein</fullName>
    </submittedName>
</protein>
<dbReference type="Gene3D" id="3.40.50.300">
    <property type="entry name" value="P-loop containing nucleotide triphosphate hydrolases"/>
    <property type="match status" value="2"/>
</dbReference>
<dbReference type="InterPro" id="IPR001650">
    <property type="entry name" value="Helicase_C-like"/>
</dbReference>
<feature type="domain" description="Helicase ATP-binding" evidence="1">
    <location>
        <begin position="239"/>
        <end position="390"/>
    </location>
</feature>
<dbReference type="InterPro" id="IPR050742">
    <property type="entry name" value="Helicase_Restrict-Modif_Enz"/>
</dbReference>
<evidence type="ECO:0000313" key="4">
    <source>
        <dbReference type="Proteomes" id="UP000322025"/>
    </source>
</evidence>
<dbReference type="AlphaFoldDB" id="A0A5M9HYM5"/>
<dbReference type="Pfam" id="PF26350">
    <property type="entry name" value="DUF8090"/>
    <property type="match status" value="1"/>
</dbReference>
<dbReference type="PANTHER" id="PTHR47396">
    <property type="entry name" value="TYPE I RESTRICTION ENZYME ECOKI R PROTEIN"/>
    <property type="match status" value="1"/>
</dbReference>
<dbReference type="InterPro" id="IPR025202">
    <property type="entry name" value="PLD-like_dom"/>
</dbReference>
<proteinExistence type="predicted"/>
<name>A0A5M9HYM5_9FIRM</name>
<gene>
    <name evidence="3" type="ORF">FNY66_05065</name>
</gene>
<dbReference type="Proteomes" id="UP000322025">
    <property type="component" value="Unassembled WGS sequence"/>
</dbReference>
<dbReference type="SMART" id="SM00490">
    <property type="entry name" value="HELICc"/>
    <property type="match status" value="1"/>
</dbReference>
<dbReference type="PROSITE" id="PS51194">
    <property type="entry name" value="HELICASE_CTER"/>
    <property type="match status" value="1"/>
</dbReference>
<dbReference type="GO" id="GO:0005524">
    <property type="term" value="F:ATP binding"/>
    <property type="evidence" value="ECO:0007669"/>
    <property type="project" value="InterPro"/>
</dbReference>
<dbReference type="SUPFAM" id="SSF56024">
    <property type="entry name" value="Phospholipase D/nuclease"/>
    <property type="match status" value="1"/>
</dbReference>
<accession>A0A5M9HYM5</accession>
<dbReference type="Pfam" id="PF11907">
    <property type="entry name" value="DUF3427"/>
    <property type="match status" value="1"/>
</dbReference>
<dbReference type="CDD" id="cd09204">
    <property type="entry name" value="PLDc_N_DEXD_b2"/>
    <property type="match status" value="1"/>
</dbReference>
<dbReference type="Gene3D" id="3.30.870.10">
    <property type="entry name" value="Endonuclease Chain A"/>
    <property type="match status" value="1"/>
</dbReference>
<dbReference type="InterPro" id="IPR014001">
    <property type="entry name" value="Helicase_ATP-bd"/>
</dbReference>
<dbReference type="PANTHER" id="PTHR47396:SF1">
    <property type="entry name" value="ATP-DEPENDENT HELICASE IRC3-RELATED"/>
    <property type="match status" value="1"/>
</dbReference>
<dbReference type="InterPro" id="IPR021835">
    <property type="entry name" value="DUF3427"/>
</dbReference>
<dbReference type="GO" id="GO:0003677">
    <property type="term" value="F:DNA binding"/>
    <property type="evidence" value="ECO:0007669"/>
    <property type="project" value="InterPro"/>
</dbReference>
<evidence type="ECO:0000259" key="2">
    <source>
        <dbReference type="PROSITE" id="PS51194"/>
    </source>
</evidence>
<sequence length="978" mass="113901">MKLILTDQMKDGFNTAYIDKTYSSNLAYKPQFISNNYKEGRKVLSSIEDELLSCKEFFISVAFITMGGVTPLLQTLKELERRHIPGKILTTDYQNFSEPRALRKLAELSNITLKMYRTDEAQEGFHTKGYIFKNEELYRIIVGSSNLTLSALTKNREWNTRIVSTDQGEYVEDLMAEFTDLWNSKYAVAFDDFIDEYSLNYRVIQKQRKIAKQAQTPSLEQYKLQPNSMQLGFIANLEKIQKSGESKALLISASGTGKTYASAFALREEETKKVLFLVHREQIAKQAIASYKKVFGNTRTFGLLSGNSKDFDVDYLFSTMQMMAKQETLSRFHKDEFETIIIDEAHRTGAASYQNIMHYFTPKFWLGMTASPERTDSFDVYEAFDHNIAYEIRLQQALEENLLCPFHYFGITDLQINGETVDEETGLKDFNKLTCDERVNYVIAQMEYYGYCGRAPKGLIFCSSKKEARALSEKFNKRGYRTLALTGDDSQEKREQAVERLVLDDGEDKLDYIFTVDIFNEGVDIPEINQVIMLRPTESPIVFVQQLGRGLRKAEDKEYVVILDFIGNYKNNFMIPIALSGDRSYNKDNIRRYVLEGERIIPGSSTIHFDEISRKRIFAAIDSANFSDIKLIKENYKNLKNKLGHIPALKDFDTYGEMDVLRIFDNSSLGSYYKFLVKYEKEYTVRLSAAEEKVIEFISRKLASGKRIHELALLNRMLSYRHGFFSIWKEEMAEDYGINLQDKTVKNVVNVMTNEFPTGSGKKTYADCIFLEKMEQKDYDISDEFDSMLQNPDFYRILKELVEFGISRYKENYSHRYQDTSFVLYQKYTYEDVCRLLEWENNEVPLNLGGYKYDRKTKTFPVFINYDKEEDIQDTIKYEDHFVSPNRLIAISKQSRTKDSEDVQNFLHAQERGIDVELFVRKNKDDKISKEFYYLGRMKATGQATEFIMANTDKTAVEIEWELETPVREDIYEYIVNN</sequence>
<dbReference type="OrthoDB" id="9802848at2"/>
<reference evidence="3" key="1">
    <citation type="submission" date="2019-07" db="EMBL/GenBank/DDBJ databases">
        <authorList>
            <person name="Wongkuna S."/>
            <person name="Scaria J."/>
        </authorList>
    </citation>
    <scope>NUCLEOTIDE SEQUENCE [LARGE SCALE GENOMIC DNA]</scope>
    <source>
        <strain evidence="3">SW178</strain>
    </source>
</reference>
<dbReference type="EMBL" id="VMSO01000004">
    <property type="protein sequence ID" value="KAA8502114.1"/>
    <property type="molecule type" value="Genomic_DNA"/>
</dbReference>
<dbReference type="SUPFAM" id="SSF52540">
    <property type="entry name" value="P-loop containing nucleoside triphosphate hydrolases"/>
    <property type="match status" value="1"/>
</dbReference>
<feature type="domain" description="Helicase C-terminal" evidence="2">
    <location>
        <begin position="444"/>
        <end position="601"/>
    </location>
</feature>
<dbReference type="RefSeq" id="WP_150310467.1">
    <property type="nucleotide sequence ID" value="NZ_VMSO01000004.1"/>
</dbReference>
<dbReference type="InterPro" id="IPR027417">
    <property type="entry name" value="P-loop_NTPase"/>
</dbReference>
<dbReference type="SMART" id="SM00487">
    <property type="entry name" value="DEXDc"/>
    <property type="match status" value="1"/>
</dbReference>
<dbReference type="InterPro" id="IPR006935">
    <property type="entry name" value="Helicase/UvrB_N"/>
</dbReference>
<dbReference type="CDD" id="cd18799">
    <property type="entry name" value="SF2_C_EcoAI-like"/>
    <property type="match status" value="1"/>
</dbReference>
<dbReference type="InterPro" id="IPR058403">
    <property type="entry name" value="DUF8090"/>
</dbReference>
<organism evidence="3 4">
    <name type="scientific">Mediterraneibacter catenae</name>
    <dbReference type="NCBI Taxonomy" id="2594882"/>
    <lineage>
        <taxon>Bacteria</taxon>
        <taxon>Bacillati</taxon>
        <taxon>Bacillota</taxon>
        <taxon>Clostridia</taxon>
        <taxon>Lachnospirales</taxon>
        <taxon>Lachnospiraceae</taxon>
        <taxon>Mediterraneibacter</taxon>
    </lineage>
</organism>
<evidence type="ECO:0000259" key="1">
    <source>
        <dbReference type="PROSITE" id="PS51192"/>
    </source>
</evidence>
<keyword evidence="4" id="KW-1185">Reference proteome</keyword>
<dbReference type="GO" id="GO:0005829">
    <property type="term" value="C:cytosol"/>
    <property type="evidence" value="ECO:0007669"/>
    <property type="project" value="TreeGrafter"/>
</dbReference>
<evidence type="ECO:0000313" key="3">
    <source>
        <dbReference type="EMBL" id="KAA8502114.1"/>
    </source>
</evidence>
<dbReference type="Pfam" id="PF13091">
    <property type="entry name" value="PLDc_2"/>
    <property type="match status" value="1"/>
</dbReference>
<comment type="caution">
    <text evidence="3">The sequence shown here is derived from an EMBL/GenBank/DDBJ whole genome shotgun (WGS) entry which is preliminary data.</text>
</comment>
<dbReference type="PROSITE" id="PS51192">
    <property type="entry name" value="HELICASE_ATP_BIND_1"/>
    <property type="match status" value="1"/>
</dbReference>